<proteinExistence type="predicted"/>
<name>A0A1C4TWZ6_9ACTN</name>
<protein>
    <submittedName>
        <fullName evidence="1">Uncharacterized protein</fullName>
    </submittedName>
</protein>
<sequence length="100" mass="10963">MERFEGRCSLDWWANPSTLLARVDIAVVIADSGGGWDARGRLIHDDDEGRQGLAFLCGLDPVFTLSFEDGSSVPVTVHALDDQGRFVLAEHTDPAVRRLP</sequence>
<dbReference type="EMBL" id="FMCS01000001">
    <property type="protein sequence ID" value="SCE63961.1"/>
    <property type="molecule type" value="Genomic_DNA"/>
</dbReference>
<keyword evidence="2" id="KW-1185">Reference proteome</keyword>
<organism evidence="1 2">
    <name type="scientific">Micromonospora chaiyaphumensis</name>
    <dbReference type="NCBI Taxonomy" id="307119"/>
    <lineage>
        <taxon>Bacteria</taxon>
        <taxon>Bacillati</taxon>
        <taxon>Actinomycetota</taxon>
        <taxon>Actinomycetes</taxon>
        <taxon>Micromonosporales</taxon>
        <taxon>Micromonosporaceae</taxon>
        <taxon>Micromonospora</taxon>
    </lineage>
</organism>
<dbReference type="RefSeq" id="WP_091257796.1">
    <property type="nucleotide sequence ID" value="NZ_FMCS01000001.1"/>
</dbReference>
<reference evidence="2" key="1">
    <citation type="submission" date="2016-06" db="EMBL/GenBank/DDBJ databases">
        <authorList>
            <person name="Varghese N."/>
            <person name="Submissions Spin"/>
        </authorList>
    </citation>
    <scope>NUCLEOTIDE SEQUENCE [LARGE SCALE GENOMIC DNA]</scope>
    <source>
        <strain evidence="2">DSM 45246</strain>
    </source>
</reference>
<accession>A0A1C4TWZ6</accession>
<dbReference type="AlphaFoldDB" id="A0A1C4TWZ6"/>
<dbReference type="Proteomes" id="UP000199629">
    <property type="component" value="Unassembled WGS sequence"/>
</dbReference>
<evidence type="ECO:0000313" key="1">
    <source>
        <dbReference type="EMBL" id="SCE63961.1"/>
    </source>
</evidence>
<evidence type="ECO:0000313" key="2">
    <source>
        <dbReference type="Proteomes" id="UP000199629"/>
    </source>
</evidence>
<gene>
    <name evidence="1" type="ORF">GA0070214_10174</name>
</gene>